<evidence type="ECO:0000259" key="6">
    <source>
        <dbReference type="Pfam" id="PF01979"/>
    </source>
</evidence>
<dbReference type="GO" id="GO:0008270">
    <property type="term" value="F:zinc ion binding"/>
    <property type="evidence" value="ECO:0007669"/>
    <property type="project" value="TreeGrafter"/>
</dbReference>
<evidence type="ECO:0000313" key="8">
    <source>
        <dbReference type="Proteomes" id="UP000195106"/>
    </source>
</evidence>
<dbReference type="InterPro" id="IPR006680">
    <property type="entry name" value="Amidohydro-rel"/>
</dbReference>
<proteinExistence type="predicted"/>
<dbReference type="Gene3D" id="2.30.40.10">
    <property type="entry name" value="Urease, subunit C, domain 1"/>
    <property type="match status" value="1"/>
</dbReference>
<dbReference type="Gene3D" id="3.20.20.140">
    <property type="entry name" value="Metal-dependent hydrolases"/>
    <property type="match status" value="1"/>
</dbReference>
<keyword evidence="3" id="KW-0378">Hydrolase</keyword>
<dbReference type="PANTHER" id="PTHR11271:SF6">
    <property type="entry name" value="GUANINE DEAMINASE"/>
    <property type="match status" value="1"/>
</dbReference>
<dbReference type="AlphaFoldDB" id="A0A251XVB3"/>
<organism evidence="7 8">
    <name type="scientific">Clavibacter michiganensis</name>
    <dbReference type="NCBI Taxonomy" id="28447"/>
    <lineage>
        <taxon>Bacteria</taxon>
        <taxon>Bacillati</taxon>
        <taxon>Actinomycetota</taxon>
        <taxon>Actinomycetes</taxon>
        <taxon>Micrococcales</taxon>
        <taxon>Microbacteriaceae</taxon>
        <taxon>Clavibacter</taxon>
    </lineage>
</organism>
<comment type="caution">
    <text evidence="7">The sequence shown here is derived from an EMBL/GenBank/DDBJ whole genome shotgun (WGS) entry which is preliminary data.</text>
</comment>
<evidence type="ECO:0000256" key="4">
    <source>
        <dbReference type="ARBA" id="ARBA00022833"/>
    </source>
</evidence>
<accession>A0A251XVB3</accession>
<evidence type="ECO:0000256" key="3">
    <source>
        <dbReference type="ARBA" id="ARBA00022801"/>
    </source>
</evidence>
<dbReference type="InterPro" id="IPR032466">
    <property type="entry name" value="Metal_Hydrolase"/>
</dbReference>
<dbReference type="EMBL" id="MDHJ01000001">
    <property type="protein sequence ID" value="OUE09425.1"/>
    <property type="molecule type" value="Genomic_DNA"/>
</dbReference>
<dbReference type="Proteomes" id="UP000195106">
    <property type="component" value="Unassembled WGS sequence"/>
</dbReference>
<feature type="compositionally biased region" description="Basic and acidic residues" evidence="5">
    <location>
        <begin position="20"/>
        <end position="29"/>
    </location>
</feature>
<gene>
    <name evidence="7" type="primary">guaD</name>
    <name evidence="7" type="ORF">CMsap09_10815</name>
</gene>
<dbReference type="SUPFAM" id="SSF51556">
    <property type="entry name" value="Metallo-dependent hydrolases"/>
    <property type="match status" value="1"/>
</dbReference>
<keyword evidence="4" id="KW-0862">Zinc</keyword>
<evidence type="ECO:0000313" key="7">
    <source>
        <dbReference type="EMBL" id="OUE09425.1"/>
    </source>
</evidence>
<feature type="compositionally biased region" description="Low complexity" evidence="5">
    <location>
        <begin position="30"/>
        <end position="39"/>
    </location>
</feature>
<sequence>MHDGRLRRNASSRVPPLPSERTRMVDHRAPSTSRPTPRTVTGAARDTGSGSGSGSIGRRAVHRGHVLHISGAPRVEDARQHLVSVPDGALAVDAAGRIAWVGPFRDLPAVFADAPVHGDASDFLIPGFVDAHVHFPQTYTTSAHGGGQLLEWLDSCVFPSEARLEDEGFARMIARDFTRRRVMAGTTSALVFGSAFPHAQDALFEASRDAGLRLVSGRGIQTVGSGPATPLLTSEEDAISLSCAEIDRWHAADTGDATTALLQVAIVPRFSLSVTPTTFRGLGELYDVARGEGVYFHSHLNENDRPGTGEIAAVRQVYGTETYLDTYDGRFLPGSERGGSSLLGRRSILAHAVHCQDSELARLRETGSSIAHCPTSQQFLGSGTMPWRRTRASGVNVAIGSDVGAGDEWLVSRVLNDAFKVHLSEPGDAGVELDAAELLFLGTLAGARALDMEERYGNLDVGKDADFLTITPDRWEPLALTLAHGIRSDDAARATDQILFTLLMGLREPAITSVHVQGRRVSAD</sequence>
<reference evidence="7 8" key="1">
    <citation type="submission" date="2016-08" db="EMBL/GenBank/DDBJ databases">
        <title>Genome sequence of Clavibacter michiganensis spp. strain CASJ009.</title>
        <authorList>
            <person name="Thapa S.P."/>
            <person name="Coaker G."/>
        </authorList>
    </citation>
    <scope>NUCLEOTIDE SEQUENCE [LARGE SCALE GENOMIC DNA]</scope>
    <source>
        <strain evidence="7">CASJ009</strain>
    </source>
</reference>
<evidence type="ECO:0000256" key="5">
    <source>
        <dbReference type="SAM" id="MobiDB-lite"/>
    </source>
</evidence>
<dbReference type="InterPro" id="IPR011059">
    <property type="entry name" value="Metal-dep_hydrolase_composite"/>
</dbReference>
<evidence type="ECO:0000256" key="2">
    <source>
        <dbReference type="ARBA" id="ARBA00022723"/>
    </source>
</evidence>
<dbReference type="GO" id="GO:0008892">
    <property type="term" value="F:guanine deaminase activity"/>
    <property type="evidence" value="ECO:0007669"/>
    <property type="project" value="TreeGrafter"/>
</dbReference>
<feature type="region of interest" description="Disordered" evidence="5">
    <location>
        <begin position="1"/>
        <end position="59"/>
    </location>
</feature>
<evidence type="ECO:0000256" key="1">
    <source>
        <dbReference type="ARBA" id="ARBA00001947"/>
    </source>
</evidence>
<keyword evidence="2" id="KW-0479">Metal-binding</keyword>
<protein>
    <submittedName>
        <fullName evidence="7">Guanine deaminase</fullName>
    </submittedName>
</protein>
<name>A0A251XVB3_9MICO</name>
<dbReference type="GO" id="GO:0046098">
    <property type="term" value="P:guanine metabolic process"/>
    <property type="evidence" value="ECO:0007669"/>
    <property type="project" value="TreeGrafter"/>
</dbReference>
<dbReference type="SUPFAM" id="SSF51338">
    <property type="entry name" value="Composite domain of metallo-dependent hydrolases"/>
    <property type="match status" value="1"/>
</dbReference>
<comment type="cofactor">
    <cofactor evidence="1">
        <name>Zn(2+)</name>
        <dbReference type="ChEBI" id="CHEBI:29105"/>
    </cofactor>
</comment>
<dbReference type="Pfam" id="PF01979">
    <property type="entry name" value="Amidohydro_1"/>
    <property type="match status" value="1"/>
</dbReference>
<dbReference type="PANTHER" id="PTHR11271">
    <property type="entry name" value="GUANINE DEAMINASE"/>
    <property type="match status" value="1"/>
</dbReference>
<dbReference type="InterPro" id="IPR051607">
    <property type="entry name" value="Metallo-dep_hydrolases"/>
</dbReference>
<dbReference type="GO" id="GO:0005829">
    <property type="term" value="C:cytosol"/>
    <property type="evidence" value="ECO:0007669"/>
    <property type="project" value="TreeGrafter"/>
</dbReference>
<feature type="domain" description="Amidohydrolase-related" evidence="6">
    <location>
        <begin position="123"/>
        <end position="470"/>
    </location>
</feature>